<accession>A0A9W6CR70</accession>
<dbReference type="RefSeq" id="WP_229645688.1">
    <property type="nucleotide sequence ID" value="NZ_BSDO01000015.1"/>
</dbReference>
<dbReference type="InterPro" id="IPR018551">
    <property type="entry name" value="DUF2007"/>
</dbReference>
<keyword evidence="5" id="KW-1185">Reference proteome</keyword>
<evidence type="ECO:0000259" key="1">
    <source>
        <dbReference type="Pfam" id="PF09413"/>
    </source>
</evidence>
<dbReference type="Proteomes" id="UP001245370">
    <property type="component" value="Unassembled WGS sequence"/>
</dbReference>
<dbReference type="Pfam" id="PF09413">
    <property type="entry name" value="DUF2007"/>
    <property type="match status" value="1"/>
</dbReference>
<comment type="caution">
    <text evidence="2">The sequence shown here is derived from an EMBL/GenBank/DDBJ whole genome shotgun (WGS) entry which is preliminary data.</text>
</comment>
<evidence type="ECO:0000313" key="4">
    <source>
        <dbReference type="Proteomes" id="UP001144397"/>
    </source>
</evidence>
<evidence type="ECO:0000313" key="3">
    <source>
        <dbReference type="EMBL" id="MDR6336381.1"/>
    </source>
</evidence>
<evidence type="ECO:0000313" key="2">
    <source>
        <dbReference type="EMBL" id="GLI25354.1"/>
    </source>
</evidence>
<dbReference type="Gene3D" id="3.30.70.790">
    <property type="entry name" value="UreE, C-terminal domain"/>
    <property type="match status" value="1"/>
</dbReference>
<organism evidence="2 4">
    <name type="scientific">Xanthobacter flavus</name>
    <dbReference type="NCBI Taxonomy" id="281"/>
    <lineage>
        <taxon>Bacteria</taxon>
        <taxon>Pseudomonadati</taxon>
        <taxon>Pseudomonadota</taxon>
        <taxon>Alphaproteobacteria</taxon>
        <taxon>Hyphomicrobiales</taxon>
        <taxon>Xanthobacteraceae</taxon>
        <taxon>Xanthobacter</taxon>
    </lineage>
</organism>
<dbReference type="SUPFAM" id="SSF54913">
    <property type="entry name" value="GlnB-like"/>
    <property type="match status" value="1"/>
</dbReference>
<sequence>MQEMVRTNDLVLLGAIEALLTSADIGHMVADAHMSVLEGSIGVFPRRLLVVDEDVLRARRLLTEAGFGAALRDAD</sequence>
<evidence type="ECO:0000313" key="5">
    <source>
        <dbReference type="Proteomes" id="UP001245370"/>
    </source>
</evidence>
<dbReference type="AlphaFoldDB" id="A0A9W6CR70"/>
<dbReference type="InterPro" id="IPR011322">
    <property type="entry name" value="N-reg_PII-like_a/b"/>
</dbReference>
<reference evidence="2" key="1">
    <citation type="submission" date="2022-12" db="EMBL/GenBank/DDBJ databases">
        <title>Reference genome sequencing for broad-spectrum identification of bacterial and archaeal isolates by mass spectrometry.</title>
        <authorList>
            <person name="Sekiguchi Y."/>
            <person name="Tourlousse D.M."/>
        </authorList>
    </citation>
    <scope>NUCLEOTIDE SEQUENCE</scope>
    <source>
        <strain evidence="2">301</strain>
    </source>
</reference>
<proteinExistence type="predicted"/>
<name>A0A9W6CR70_XANFL</name>
<gene>
    <name evidence="3" type="ORF">GGQ86_004882</name>
    <name evidence="2" type="ORF">XFLAVUS301_50280</name>
</gene>
<feature type="domain" description="DUF2007" evidence="1">
    <location>
        <begin position="1"/>
        <end position="66"/>
    </location>
</feature>
<protein>
    <recommendedName>
        <fullName evidence="1">DUF2007 domain-containing protein</fullName>
    </recommendedName>
</protein>
<dbReference type="EMBL" id="BSDO01000015">
    <property type="protein sequence ID" value="GLI25354.1"/>
    <property type="molecule type" value="Genomic_DNA"/>
</dbReference>
<dbReference type="EMBL" id="JAVDPY010000012">
    <property type="protein sequence ID" value="MDR6336381.1"/>
    <property type="molecule type" value="Genomic_DNA"/>
</dbReference>
<reference evidence="3 5" key="2">
    <citation type="submission" date="2023-07" db="EMBL/GenBank/DDBJ databases">
        <title>Genomic Encyclopedia of Type Strains, Phase IV (KMG-IV): sequencing the most valuable type-strain genomes for metagenomic binning, comparative biology and taxonomic classification.</title>
        <authorList>
            <person name="Goeker M."/>
        </authorList>
    </citation>
    <scope>NUCLEOTIDE SEQUENCE [LARGE SCALE GENOMIC DNA]</scope>
    <source>
        <strain evidence="3 5">DSM 338</strain>
    </source>
</reference>
<dbReference type="Proteomes" id="UP001144397">
    <property type="component" value="Unassembled WGS sequence"/>
</dbReference>
<dbReference type="GeneID" id="95765801"/>